<dbReference type="AlphaFoldDB" id="A0AA94R9C7"/>
<dbReference type="SUPFAM" id="SSF53649">
    <property type="entry name" value="Alkaline phosphatase-like"/>
    <property type="match status" value="1"/>
</dbReference>
<accession>A0AA94R9C7</accession>
<organism evidence="2 3">
    <name type="scientific">Mycolicibacterium phocaicum</name>
    <dbReference type="NCBI Taxonomy" id="319706"/>
    <lineage>
        <taxon>Bacteria</taxon>
        <taxon>Bacillati</taxon>
        <taxon>Actinomycetota</taxon>
        <taxon>Actinomycetes</taxon>
        <taxon>Mycobacteriales</taxon>
        <taxon>Mycobacteriaceae</taxon>
        <taxon>Mycolicibacterium</taxon>
    </lineage>
</organism>
<feature type="region of interest" description="Disordered" evidence="1">
    <location>
        <begin position="1"/>
        <end position="22"/>
    </location>
</feature>
<evidence type="ECO:0000313" key="2">
    <source>
        <dbReference type="EMBL" id="TLH65015.1"/>
    </source>
</evidence>
<name>A0AA94R9C7_9MYCO</name>
<reference evidence="2 3" key="1">
    <citation type="submission" date="2018-01" db="EMBL/GenBank/DDBJ databases">
        <title>Comparative genomics of Mycobacterium mucogenicum and Mycobacterium neoaurum clade members emphasizing tRNA and non-coding RNA.</title>
        <authorList>
            <person name="Behra P.R.K."/>
            <person name="Pettersson B.M.F."/>
            <person name="Das S."/>
            <person name="Dasgupta S."/>
            <person name="Kirsebom L.A."/>
        </authorList>
    </citation>
    <scope>NUCLEOTIDE SEQUENCE [LARGE SCALE GENOMIC DNA]</scope>
    <source>
        <strain evidence="2 3">DSM 45104</strain>
    </source>
</reference>
<dbReference type="Proteomes" id="UP000309984">
    <property type="component" value="Unassembled WGS sequence"/>
</dbReference>
<proteinExistence type="predicted"/>
<protein>
    <submittedName>
        <fullName evidence="2">Uncharacterized protein</fullName>
    </submittedName>
</protein>
<comment type="caution">
    <text evidence="2">The sequence shown here is derived from an EMBL/GenBank/DDBJ whole genome shotgun (WGS) entry which is preliminary data.</text>
</comment>
<dbReference type="Gene3D" id="3.40.720.10">
    <property type="entry name" value="Alkaline Phosphatase, subunit A"/>
    <property type="match status" value="1"/>
</dbReference>
<keyword evidence="3" id="KW-1185">Reference proteome</keyword>
<evidence type="ECO:0000256" key="1">
    <source>
        <dbReference type="SAM" id="MobiDB-lite"/>
    </source>
</evidence>
<dbReference type="EMBL" id="POTM01000046">
    <property type="protein sequence ID" value="TLH65015.1"/>
    <property type="molecule type" value="Genomic_DNA"/>
</dbReference>
<sequence length="500" mass="54005">MVVNCGGDSPTPDTPDVHEGTSPLDRQCRDVILYELNEVPWGVVDIYVKNRPTSHIAALLREGQSLTTVHEDREEQLGLQPWRTWPTLHTSTYAHNSVDLGQDPTTFKGDPIWDVAEAAGLSVGLFGPMQSWPARQFKHGGFYVPDTFSQDATTYPRSLERFQAFNLAMTGAYGVAPAEVMNRKMLGGTAVDLLRNGLTSRSAATLATHLVRECRDPRYKAFRSAMQAPLGFDLFWRAHRKHDPRLSIFFTNHVAGLMHRFWGDGMPGYTEMYEYTRDEVYGSFIHHAMDIADRQIGRIRAYLAKHPRSMLVLAASMGQGPVEADTFGGRCFVLDDAAAFVSGLGLHPATAGLAMYPMVSLVFASEAAASAAVVPLESVTIGSHGPLFGRVRAEGKTATFAIDPAKGADADATLQYRAAGSDAVATGKPADLGLHIRVRPGGTNTGFHIPEGILLAAGAGVPRDPSRAAVDVLDVAPSLLANVLGVEPAPSMQGKPTLFR</sequence>
<gene>
    <name evidence="2" type="ORF">C1S79_17765</name>
</gene>
<dbReference type="InterPro" id="IPR017850">
    <property type="entry name" value="Alkaline_phosphatase_core_sf"/>
</dbReference>
<evidence type="ECO:0000313" key="3">
    <source>
        <dbReference type="Proteomes" id="UP000309984"/>
    </source>
</evidence>